<dbReference type="PANTHER" id="PTHR43197">
    <property type="entry name" value="UTP--GLUCOSE-1-PHOSPHATE URIDYLYLTRANSFERASE"/>
    <property type="match status" value="1"/>
</dbReference>
<gene>
    <name evidence="11" type="ORF">ENM15_06755</name>
</gene>
<evidence type="ECO:0000256" key="2">
    <source>
        <dbReference type="ARBA" id="ARBA00012415"/>
    </source>
</evidence>
<reference evidence="11" key="1">
    <citation type="journal article" date="2020" name="mSystems">
        <title>Genome- and Community-Level Interaction Insights into Carbon Utilization and Element Cycling Functions of Hydrothermarchaeota in Hydrothermal Sediment.</title>
        <authorList>
            <person name="Zhou Z."/>
            <person name="Liu Y."/>
            <person name="Xu W."/>
            <person name="Pan J."/>
            <person name="Luo Z.H."/>
            <person name="Li M."/>
        </authorList>
    </citation>
    <scope>NUCLEOTIDE SEQUENCE [LARGE SCALE GENOMIC DNA]</scope>
    <source>
        <strain evidence="11">SpSt-106</strain>
    </source>
</reference>
<evidence type="ECO:0000256" key="7">
    <source>
        <dbReference type="ARBA" id="ARBA00031959"/>
    </source>
</evidence>
<dbReference type="Gene3D" id="3.90.550.10">
    <property type="entry name" value="Spore Coat Polysaccharide Biosynthesis Protein SpsA, Chain A"/>
    <property type="match status" value="1"/>
</dbReference>
<dbReference type="InterPro" id="IPR005771">
    <property type="entry name" value="GalU_uridylyltTrfase_bac/arc"/>
</dbReference>
<evidence type="ECO:0000256" key="8">
    <source>
        <dbReference type="ARBA" id="ARBA00032341"/>
    </source>
</evidence>
<evidence type="ECO:0000256" key="1">
    <source>
        <dbReference type="ARBA" id="ARBA00006890"/>
    </source>
</evidence>
<sequence>MIRKAVIPVAGLGTRMLPVTKVVPKELLNIIDRPTIEYVVDEIISSGITTLIFIISQGKGGIIDYFDTNLNLRSFLKERKKRDLLKKVEEVEEKIEHLIEVRQKVPEGLGHAVLMAERAVENEPFAVVLGDDLVDAEIPCLKQMINVYKDLSNKTKNHNVIAVEEVSKEDVSKYGIIEGERIENNLIKIKRVVEKPSPEEAPSNLAIIGRYIFDPVIFEFLKKIPKLHGEYQLTDAIQLMIENGYEVYAYLFKGTRFDTGNKEGFFKTVLHYAIKNPSLKEVLIRFVNERKIC</sequence>
<proteinExistence type="inferred from homology"/>
<accession>A0A7V5XHE8</accession>
<dbReference type="SUPFAM" id="SSF53448">
    <property type="entry name" value="Nucleotide-diphospho-sugar transferases"/>
    <property type="match status" value="1"/>
</dbReference>
<dbReference type="InterPro" id="IPR005835">
    <property type="entry name" value="NTP_transferase_dom"/>
</dbReference>
<dbReference type="GO" id="GO:0006011">
    <property type="term" value="P:UDP-alpha-D-glucose metabolic process"/>
    <property type="evidence" value="ECO:0007669"/>
    <property type="project" value="InterPro"/>
</dbReference>
<evidence type="ECO:0000259" key="10">
    <source>
        <dbReference type="Pfam" id="PF00483"/>
    </source>
</evidence>
<feature type="domain" description="Nucleotidyl transferase" evidence="10">
    <location>
        <begin position="4"/>
        <end position="270"/>
    </location>
</feature>
<dbReference type="EMBL" id="DRWR01000113">
    <property type="protein sequence ID" value="HHQ16494.1"/>
    <property type="molecule type" value="Genomic_DNA"/>
</dbReference>
<comment type="similarity">
    <text evidence="1">Belongs to the UDPGP type 2 family.</text>
</comment>
<keyword evidence="5 11" id="KW-0548">Nucleotidyltransferase</keyword>
<dbReference type="AlphaFoldDB" id="A0A7V5XHE8"/>
<evidence type="ECO:0000313" key="11">
    <source>
        <dbReference type="EMBL" id="HHQ16494.1"/>
    </source>
</evidence>
<dbReference type="Pfam" id="PF00483">
    <property type="entry name" value="NTP_transferase"/>
    <property type="match status" value="1"/>
</dbReference>
<dbReference type="GO" id="GO:0003983">
    <property type="term" value="F:UTP:glucose-1-phosphate uridylyltransferase activity"/>
    <property type="evidence" value="ECO:0007669"/>
    <property type="project" value="UniProtKB-EC"/>
</dbReference>
<evidence type="ECO:0000256" key="5">
    <source>
        <dbReference type="ARBA" id="ARBA00022695"/>
    </source>
</evidence>
<evidence type="ECO:0000256" key="9">
    <source>
        <dbReference type="ARBA" id="ARBA00048128"/>
    </source>
</evidence>
<comment type="catalytic activity">
    <reaction evidence="9">
        <text>alpha-D-glucose 1-phosphate + UTP + H(+) = UDP-alpha-D-glucose + diphosphate</text>
        <dbReference type="Rhea" id="RHEA:19889"/>
        <dbReference type="ChEBI" id="CHEBI:15378"/>
        <dbReference type="ChEBI" id="CHEBI:33019"/>
        <dbReference type="ChEBI" id="CHEBI:46398"/>
        <dbReference type="ChEBI" id="CHEBI:58601"/>
        <dbReference type="ChEBI" id="CHEBI:58885"/>
        <dbReference type="EC" id="2.7.7.9"/>
    </reaction>
</comment>
<comment type="caution">
    <text evidence="11">The sequence shown here is derived from an EMBL/GenBank/DDBJ whole genome shotgun (WGS) entry which is preliminary data.</text>
</comment>
<organism evidence="11">
    <name type="scientific">Thermodesulfobacterium geofontis</name>
    <dbReference type="NCBI Taxonomy" id="1295609"/>
    <lineage>
        <taxon>Bacteria</taxon>
        <taxon>Pseudomonadati</taxon>
        <taxon>Thermodesulfobacteriota</taxon>
        <taxon>Thermodesulfobacteria</taxon>
        <taxon>Thermodesulfobacteriales</taxon>
        <taxon>Thermodesulfobacteriaceae</taxon>
        <taxon>Thermodesulfobacterium</taxon>
    </lineage>
</organism>
<evidence type="ECO:0000256" key="6">
    <source>
        <dbReference type="ARBA" id="ARBA00031455"/>
    </source>
</evidence>
<protein>
    <recommendedName>
        <fullName evidence="3">UTP--glucose-1-phosphate uridylyltransferase</fullName>
        <ecNumber evidence="2">2.7.7.9</ecNumber>
    </recommendedName>
    <alternativeName>
        <fullName evidence="6">Alpha-D-glucosyl-1-phosphate uridylyltransferase</fullName>
    </alternativeName>
    <alternativeName>
        <fullName evidence="7">UDP-glucose pyrophosphorylase</fullName>
    </alternativeName>
    <alternativeName>
        <fullName evidence="8">Uridine diphosphoglucose pyrophosphorylase</fullName>
    </alternativeName>
</protein>
<dbReference type="InterPro" id="IPR029044">
    <property type="entry name" value="Nucleotide-diphossugar_trans"/>
</dbReference>
<dbReference type="CDD" id="cd02541">
    <property type="entry name" value="UGPase_prokaryotic"/>
    <property type="match status" value="1"/>
</dbReference>
<evidence type="ECO:0000256" key="3">
    <source>
        <dbReference type="ARBA" id="ARBA00019048"/>
    </source>
</evidence>
<dbReference type="PANTHER" id="PTHR43197:SF1">
    <property type="entry name" value="UTP--GLUCOSE-1-PHOSPHATE URIDYLYLTRANSFERASE"/>
    <property type="match status" value="1"/>
</dbReference>
<evidence type="ECO:0000256" key="4">
    <source>
        <dbReference type="ARBA" id="ARBA00022679"/>
    </source>
</evidence>
<keyword evidence="4 11" id="KW-0808">Transferase</keyword>
<name>A0A7V5XHE8_9BACT</name>
<dbReference type="EC" id="2.7.7.9" evidence="2"/>